<evidence type="ECO:0000313" key="3">
    <source>
        <dbReference type="Proteomes" id="UP000295150"/>
    </source>
</evidence>
<evidence type="ECO:0000256" key="1">
    <source>
        <dbReference type="ARBA" id="ARBA00023172"/>
    </source>
</evidence>
<dbReference type="OrthoDB" id="8914001at2"/>
<dbReference type="Proteomes" id="UP000295150">
    <property type="component" value="Unassembled WGS sequence"/>
</dbReference>
<reference evidence="2 3" key="1">
    <citation type="submission" date="2019-03" db="EMBL/GenBank/DDBJ databases">
        <title>Freshwater and sediment microbial communities from various areas in North America, analyzing microbe dynamics in response to fracking.</title>
        <authorList>
            <person name="Lamendella R."/>
        </authorList>
    </citation>
    <scope>NUCLEOTIDE SEQUENCE [LARGE SCALE GENOMIC DNA]</scope>
    <source>
        <strain evidence="2 3">1_TX</strain>
    </source>
</reference>
<dbReference type="SUPFAM" id="SSF56349">
    <property type="entry name" value="DNA breaking-rejoining enzymes"/>
    <property type="match status" value="1"/>
</dbReference>
<protein>
    <recommendedName>
        <fullName evidence="4">Phage integrase family protein</fullName>
    </recommendedName>
</protein>
<dbReference type="GO" id="GO:0006310">
    <property type="term" value="P:DNA recombination"/>
    <property type="evidence" value="ECO:0007669"/>
    <property type="project" value="UniProtKB-KW"/>
</dbReference>
<dbReference type="AlphaFoldDB" id="A0A4R6H8D0"/>
<dbReference type="Gene3D" id="1.10.443.10">
    <property type="entry name" value="Intergrase catalytic core"/>
    <property type="match status" value="1"/>
</dbReference>
<dbReference type="InterPro" id="IPR013762">
    <property type="entry name" value="Integrase-like_cat_sf"/>
</dbReference>
<evidence type="ECO:0000313" key="2">
    <source>
        <dbReference type="EMBL" id="TDO04324.1"/>
    </source>
</evidence>
<gene>
    <name evidence="2" type="ORF">DFO68_11516</name>
</gene>
<evidence type="ECO:0008006" key="4">
    <source>
        <dbReference type="Google" id="ProtNLM"/>
    </source>
</evidence>
<organism evidence="2 3">
    <name type="scientific">Halomonas ventosae</name>
    <dbReference type="NCBI Taxonomy" id="229007"/>
    <lineage>
        <taxon>Bacteria</taxon>
        <taxon>Pseudomonadati</taxon>
        <taxon>Pseudomonadota</taxon>
        <taxon>Gammaproteobacteria</taxon>
        <taxon>Oceanospirillales</taxon>
        <taxon>Halomonadaceae</taxon>
        <taxon>Halomonas</taxon>
    </lineage>
</organism>
<dbReference type="EMBL" id="SNWH01000015">
    <property type="protein sequence ID" value="TDO04324.1"/>
    <property type="molecule type" value="Genomic_DNA"/>
</dbReference>
<dbReference type="GO" id="GO:0003677">
    <property type="term" value="F:DNA binding"/>
    <property type="evidence" value="ECO:0007669"/>
    <property type="project" value="InterPro"/>
</dbReference>
<accession>A0A4R6H8D0</accession>
<keyword evidence="1" id="KW-0233">DNA recombination</keyword>
<dbReference type="RefSeq" id="WP_133483780.1">
    <property type="nucleotide sequence ID" value="NZ_SNWH01000015.1"/>
</dbReference>
<keyword evidence="3" id="KW-1185">Reference proteome</keyword>
<comment type="caution">
    <text evidence="2">The sequence shown here is derived from an EMBL/GenBank/DDBJ whole genome shotgun (WGS) entry which is preliminary data.</text>
</comment>
<name>A0A4R6H8D0_9GAMM</name>
<proteinExistence type="predicted"/>
<dbReference type="GO" id="GO:0015074">
    <property type="term" value="P:DNA integration"/>
    <property type="evidence" value="ECO:0007669"/>
    <property type="project" value="InterPro"/>
</dbReference>
<sequence length="664" mass="76930">MKNEESAFKELLNHNEEDKAIAQEDFPKPRWMINNSVKDDVWTLARTGFPLSNEDRSGKTDSLSFHRLIAPGVYLTDSRYITLNKDIRNSILYLNLIGRITRPLRGRAILITATNLVLHANELRHKNNSPLIINLSEITIDDIKDYLLSFSVTQIEFDACLNIIHGSYTKKSDVDWEYIQTRLAVTTRKLKSIKHKVTMYLSKNYVPFRSLIWEKREHFQASLDNVHFSLDPKEKTISNTISQIESLYVAKRAQKYKFSHSAMTIFSSGHAVFKTMLEPQKTKLIPVDIALHSLSNSLSFVRRFGPGLREYASNLMSNEKRLISHYSYTRDTSTHLLKKLQDELFSTTNQPSSLIDLNIVSVRNLDYGKPFNKWKDGLTFAQAISLYCAAMWIILASFSAGRSTSLRSLRRDCFICSPIDGLFDLKIRIPKSSERFDLEEVYRPIPDIIHDYGLEFAALSCELEKWKSEITQDTEAYLFNQLLSARAVHSYSHTKRILYSALTPLGLDTANSYICFFQDWIDSPTKNGERWYPSTHQFRRLFAVLYFNFSHDLGLEELSWFMGHAHLDQTFHYAEISPTDEWLEEAKRTIARIASNLHKQINSDETIKEIVTNARAQTNVSTVLEELVHHMIEEHQKNTGQEVRFHRIDGEDIFFYFSNAQEEQ</sequence>
<dbReference type="InterPro" id="IPR011010">
    <property type="entry name" value="DNA_brk_join_enz"/>
</dbReference>